<reference evidence="1 2" key="1">
    <citation type="submission" date="2011-02" db="EMBL/GenBank/DDBJ databases">
        <authorList>
            <person name="Weinstock G."/>
            <person name="Sodergren E."/>
            <person name="Clifton S."/>
            <person name="Fulton L."/>
            <person name="Fulton B."/>
            <person name="Courtney L."/>
            <person name="Fronick C."/>
            <person name="Harrison M."/>
            <person name="Strong C."/>
            <person name="Farmer C."/>
            <person name="Delahaunty K."/>
            <person name="Markovic C."/>
            <person name="Hall O."/>
            <person name="Minx P."/>
            <person name="Tomlinson C."/>
            <person name="Mitreva M."/>
            <person name="Hou S."/>
            <person name="Chen J."/>
            <person name="Wollam A."/>
            <person name="Pepin K.H."/>
            <person name="Johnson M."/>
            <person name="Bhonagiri V."/>
            <person name="Zhang X."/>
            <person name="Suruliraj S."/>
            <person name="Warren W."/>
            <person name="Chinwalla A."/>
            <person name="Mardis E.R."/>
            <person name="Wilson R.K."/>
        </authorList>
    </citation>
    <scope>NUCLEOTIDE SEQUENCE [LARGE SCALE GENOMIC DNA]</scope>
    <source>
        <strain evidence="1 2">YIT 11841</strain>
    </source>
</reference>
<evidence type="ECO:0000313" key="1">
    <source>
        <dbReference type="EMBL" id="EGG55271.1"/>
    </source>
</evidence>
<name>F3QSI4_9BACT</name>
<keyword evidence="2" id="KW-1185">Reference proteome</keyword>
<accession>F3QSI4</accession>
<organism evidence="1 2">
    <name type="scientific">Paraprevotella xylaniphila YIT 11841</name>
    <dbReference type="NCBI Taxonomy" id="762982"/>
    <lineage>
        <taxon>Bacteria</taxon>
        <taxon>Pseudomonadati</taxon>
        <taxon>Bacteroidota</taxon>
        <taxon>Bacteroidia</taxon>
        <taxon>Bacteroidales</taxon>
        <taxon>Prevotellaceae</taxon>
        <taxon>Paraprevotella</taxon>
    </lineage>
</organism>
<gene>
    <name evidence="1" type="ORF">HMPREF9442_01143</name>
</gene>
<proteinExistence type="predicted"/>
<evidence type="ECO:0000313" key="2">
    <source>
        <dbReference type="Proteomes" id="UP000005546"/>
    </source>
</evidence>
<sequence>MILICKGNKNPYTGQDSARQDTTNKKYLLNLQEMRIQNH</sequence>
<dbReference type="AlphaFoldDB" id="F3QSI4"/>
<protein>
    <submittedName>
        <fullName evidence="1">Uncharacterized protein</fullName>
    </submittedName>
</protein>
<dbReference type="HOGENOM" id="CLU_3314144_0_0_10"/>
<comment type="caution">
    <text evidence="1">The sequence shown here is derived from an EMBL/GenBank/DDBJ whole genome shotgun (WGS) entry which is preliminary data.</text>
</comment>
<dbReference type="EMBL" id="AFBR01000028">
    <property type="protein sequence ID" value="EGG55271.1"/>
    <property type="molecule type" value="Genomic_DNA"/>
</dbReference>
<dbReference type="Proteomes" id="UP000005546">
    <property type="component" value="Unassembled WGS sequence"/>
</dbReference>